<feature type="region of interest" description="Disordered" evidence="1">
    <location>
        <begin position="264"/>
        <end position="283"/>
    </location>
</feature>
<reference evidence="2" key="1">
    <citation type="submission" date="2023-06" db="EMBL/GenBank/DDBJ databases">
        <title>Genome-scale phylogeny and comparative genomics of the fungal order Sordariales.</title>
        <authorList>
            <consortium name="Lawrence Berkeley National Laboratory"/>
            <person name="Hensen N."/>
            <person name="Bonometti L."/>
            <person name="Westerberg I."/>
            <person name="Brannstrom I.O."/>
            <person name="Guillou S."/>
            <person name="Cros-Aarteil S."/>
            <person name="Calhoun S."/>
            <person name="Haridas S."/>
            <person name="Kuo A."/>
            <person name="Mondo S."/>
            <person name="Pangilinan J."/>
            <person name="Riley R."/>
            <person name="LaButti K."/>
            <person name="Andreopoulos B."/>
            <person name="Lipzen A."/>
            <person name="Chen C."/>
            <person name="Yanf M."/>
            <person name="Daum C."/>
            <person name="Ng V."/>
            <person name="Clum A."/>
            <person name="Steindorff A."/>
            <person name="Ohm R."/>
            <person name="Martin F."/>
            <person name="Silar P."/>
            <person name="Natvig D."/>
            <person name="Lalanne C."/>
            <person name="Gautier V."/>
            <person name="Ament-velasquez S.L."/>
            <person name="Kruys A."/>
            <person name="Hutchinson M.I."/>
            <person name="Powell A.J."/>
            <person name="Barry K."/>
            <person name="Miller A.N."/>
            <person name="Grigoriev I.V."/>
            <person name="Debuchy R."/>
            <person name="Gladieux P."/>
            <person name="Thoren M.H."/>
            <person name="Johannesson H."/>
        </authorList>
    </citation>
    <scope>NUCLEOTIDE SEQUENCE</scope>
    <source>
        <strain evidence="2">SMH3391-2</strain>
    </source>
</reference>
<feature type="region of interest" description="Disordered" evidence="1">
    <location>
        <begin position="97"/>
        <end position="119"/>
    </location>
</feature>
<feature type="region of interest" description="Disordered" evidence="1">
    <location>
        <begin position="1"/>
        <end position="25"/>
    </location>
</feature>
<name>A0AA39TMU2_9PEZI</name>
<evidence type="ECO:0000256" key="1">
    <source>
        <dbReference type="SAM" id="MobiDB-lite"/>
    </source>
</evidence>
<comment type="caution">
    <text evidence="2">The sequence shown here is derived from an EMBL/GenBank/DDBJ whole genome shotgun (WGS) entry which is preliminary data.</text>
</comment>
<protein>
    <submittedName>
        <fullName evidence="2">Uncharacterized protein</fullName>
    </submittedName>
</protein>
<dbReference type="AlphaFoldDB" id="A0AA39TMU2"/>
<organism evidence="2 3">
    <name type="scientific">Bombardia bombarda</name>
    <dbReference type="NCBI Taxonomy" id="252184"/>
    <lineage>
        <taxon>Eukaryota</taxon>
        <taxon>Fungi</taxon>
        <taxon>Dikarya</taxon>
        <taxon>Ascomycota</taxon>
        <taxon>Pezizomycotina</taxon>
        <taxon>Sordariomycetes</taxon>
        <taxon>Sordariomycetidae</taxon>
        <taxon>Sordariales</taxon>
        <taxon>Lasiosphaeriaceae</taxon>
        <taxon>Bombardia</taxon>
    </lineage>
</organism>
<dbReference type="EMBL" id="JAULSR010000008">
    <property type="protein sequence ID" value="KAK0613054.1"/>
    <property type="molecule type" value="Genomic_DNA"/>
</dbReference>
<feature type="compositionally biased region" description="Polar residues" evidence="1">
    <location>
        <begin position="10"/>
        <end position="24"/>
    </location>
</feature>
<evidence type="ECO:0000313" key="3">
    <source>
        <dbReference type="Proteomes" id="UP001174934"/>
    </source>
</evidence>
<dbReference type="Proteomes" id="UP001174934">
    <property type="component" value="Unassembled WGS sequence"/>
</dbReference>
<accession>A0AA39TMU2</accession>
<sequence>MVPEKRRTRPTQAGTHRASFPQSRSLRRACHYLPPSPHPPSHILSRHPCPSFPCWIQPHGTALQGATALPKIPTCRSSLAMATSCMRAGANKLDAEGTNTMPAHHSRHAEKRQGARGGTERANTLHVTGGSCWSCDECLTLELPLCYLSAAEVARLVAVAVAGPPVVSYYLTNILSLHISQVPCAKKGLRCLLPPYGVRKPLQARYKTLRAPEHGTIQPTEPGARAREAITNRCHCTYTHAPRAPRVPSSWPYGCLRCGHWAAGKRPRDKGQCKRPKKTQPSK</sequence>
<gene>
    <name evidence="2" type="ORF">B0T17DRAFT_395695</name>
</gene>
<keyword evidence="3" id="KW-1185">Reference proteome</keyword>
<proteinExistence type="predicted"/>
<evidence type="ECO:0000313" key="2">
    <source>
        <dbReference type="EMBL" id="KAK0613054.1"/>
    </source>
</evidence>